<feature type="domain" description="DUF218" evidence="3">
    <location>
        <begin position="85"/>
        <end position="253"/>
    </location>
</feature>
<dbReference type="InterPro" id="IPR014729">
    <property type="entry name" value="Rossmann-like_a/b/a_fold"/>
</dbReference>
<dbReference type="CDD" id="cd06259">
    <property type="entry name" value="YdcF-like"/>
    <property type="match status" value="1"/>
</dbReference>
<evidence type="ECO:0000259" key="3">
    <source>
        <dbReference type="Pfam" id="PF02698"/>
    </source>
</evidence>
<name>A0A7Z2W1J8_9BURK</name>
<proteinExistence type="predicted"/>
<feature type="region of interest" description="Disordered" evidence="1">
    <location>
        <begin position="270"/>
        <end position="307"/>
    </location>
</feature>
<dbReference type="Pfam" id="PF02698">
    <property type="entry name" value="DUF218"/>
    <property type="match status" value="1"/>
</dbReference>
<dbReference type="KEGG" id="mfy:HH212_17455"/>
<gene>
    <name evidence="4" type="ORF">HH212_17455</name>
</gene>
<evidence type="ECO:0000313" key="4">
    <source>
        <dbReference type="EMBL" id="QJE03421.1"/>
    </source>
</evidence>
<keyword evidence="5" id="KW-1185">Reference proteome</keyword>
<sequence>MIPDFLLDLLNAIPRDLMLPPANLFLLILIGLLIWRRWPRAGRIVAGTGLAALAFLSTNSGARLFVAPLEAMTSPLLAPERAGAQAIVVLAAGQLESAPEYDNRDIPDYIALARLRYAARLQRRTGLPVLVSGGNSIDPKAKGPLYSKADAMATALRQDFGVPVKWIEPRSRDTAENGTFSAALLRAAGVKRILLVTDAMHMPRARAAFERAGMDVVSAPTLFFSHQPHSMFGWMPSAEGMRRSWYAVYEWLGIVWYRVRWAGQPARGAALAPARTAPAAPTPASVQPAPSTAPAAPGTTPQPVPQQ</sequence>
<organism evidence="4 5">
    <name type="scientific">Massilia forsythiae</name>
    <dbReference type="NCBI Taxonomy" id="2728020"/>
    <lineage>
        <taxon>Bacteria</taxon>
        <taxon>Pseudomonadati</taxon>
        <taxon>Pseudomonadota</taxon>
        <taxon>Betaproteobacteria</taxon>
        <taxon>Burkholderiales</taxon>
        <taxon>Oxalobacteraceae</taxon>
        <taxon>Telluria group</taxon>
        <taxon>Massilia</taxon>
    </lineage>
</organism>
<dbReference type="InterPro" id="IPR003848">
    <property type="entry name" value="DUF218"/>
</dbReference>
<feature type="compositionally biased region" description="Low complexity" evidence="1">
    <location>
        <begin position="270"/>
        <end position="299"/>
    </location>
</feature>
<dbReference type="EMBL" id="CP051685">
    <property type="protein sequence ID" value="QJE03421.1"/>
    <property type="molecule type" value="Genomic_DNA"/>
</dbReference>
<dbReference type="AlphaFoldDB" id="A0A7Z2W1J8"/>
<dbReference type="Proteomes" id="UP000502415">
    <property type="component" value="Chromosome"/>
</dbReference>
<evidence type="ECO:0000256" key="1">
    <source>
        <dbReference type="SAM" id="MobiDB-lite"/>
    </source>
</evidence>
<reference evidence="4 5" key="1">
    <citation type="submission" date="2020-04" db="EMBL/GenBank/DDBJ databases">
        <title>Genome sequencing of novel species.</title>
        <authorList>
            <person name="Heo J."/>
            <person name="Kim S.-J."/>
            <person name="Kim J.-S."/>
            <person name="Hong S.-B."/>
            <person name="Kwon S.-W."/>
        </authorList>
    </citation>
    <scope>NUCLEOTIDE SEQUENCE [LARGE SCALE GENOMIC DNA]</scope>
    <source>
        <strain evidence="4 5">GN2-R2</strain>
    </source>
</reference>
<dbReference type="GO" id="GO:0005886">
    <property type="term" value="C:plasma membrane"/>
    <property type="evidence" value="ECO:0007669"/>
    <property type="project" value="TreeGrafter"/>
</dbReference>
<dbReference type="PANTHER" id="PTHR30336">
    <property type="entry name" value="INNER MEMBRANE PROTEIN, PROBABLE PERMEASE"/>
    <property type="match status" value="1"/>
</dbReference>
<evidence type="ECO:0000313" key="5">
    <source>
        <dbReference type="Proteomes" id="UP000502415"/>
    </source>
</evidence>
<dbReference type="GO" id="GO:0000270">
    <property type="term" value="P:peptidoglycan metabolic process"/>
    <property type="evidence" value="ECO:0007669"/>
    <property type="project" value="TreeGrafter"/>
</dbReference>
<accession>A0A7Z2W1J8</accession>
<keyword evidence="2" id="KW-0812">Transmembrane</keyword>
<feature type="transmembrane region" description="Helical" evidence="2">
    <location>
        <begin position="17"/>
        <end position="35"/>
    </location>
</feature>
<evidence type="ECO:0000256" key="2">
    <source>
        <dbReference type="SAM" id="Phobius"/>
    </source>
</evidence>
<protein>
    <submittedName>
        <fullName evidence="4">YdcF family protein</fullName>
    </submittedName>
</protein>
<keyword evidence="2" id="KW-0472">Membrane</keyword>
<dbReference type="InterPro" id="IPR051599">
    <property type="entry name" value="Cell_Envelope_Assoc"/>
</dbReference>
<dbReference type="Gene3D" id="3.40.50.620">
    <property type="entry name" value="HUPs"/>
    <property type="match status" value="1"/>
</dbReference>
<dbReference type="GO" id="GO:0043164">
    <property type="term" value="P:Gram-negative-bacterium-type cell wall biogenesis"/>
    <property type="evidence" value="ECO:0007669"/>
    <property type="project" value="TreeGrafter"/>
</dbReference>
<dbReference type="PANTHER" id="PTHR30336:SF4">
    <property type="entry name" value="ENVELOPE BIOGENESIS FACTOR ELYC"/>
    <property type="match status" value="1"/>
</dbReference>
<keyword evidence="2" id="KW-1133">Transmembrane helix</keyword>